<reference evidence="3" key="1">
    <citation type="journal article" date="2020" name="mSystems">
        <title>Genome- and Community-Level Interaction Insights into Carbon Utilization and Element Cycling Functions of Hydrothermarchaeota in Hydrothermal Sediment.</title>
        <authorList>
            <person name="Zhou Z."/>
            <person name="Liu Y."/>
            <person name="Xu W."/>
            <person name="Pan J."/>
            <person name="Luo Z.H."/>
            <person name="Li M."/>
        </authorList>
    </citation>
    <scope>NUCLEOTIDE SEQUENCE [LARGE SCALE GENOMIC DNA]</scope>
    <source>
        <strain evidence="3">SpSt-456</strain>
    </source>
</reference>
<dbReference type="AlphaFoldDB" id="A0A831ZZQ3"/>
<dbReference type="SUPFAM" id="SSF49265">
    <property type="entry name" value="Fibronectin type III"/>
    <property type="match status" value="1"/>
</dbReference>
<evidence type="ECO:0000256" key="1">
    <source>
        <dbReference type="SAM" id="SignalP"/>
    </source>
</evidence>
<dbReference type="PROSITE" id="PS51257">
    <property type="entry name" value="PROKAR_LIPOPROTEIN"/>
    <property type="match status" value="1"/>
</dbReference>
<proteinExistence type="predicted"/>
<name>A0A831ZZQ3_9BACT</name>
<feature type="domain" description="Fibronectin type-III" evidence="2">
    <location>
        <begin position="268"/>
        <end position="362"/>
    </location>
</feature>
<evidence type="ECO:0000259" key="2">
    <source>
        <dbReference type="PROSITE" id="PS50853"/>
    </source>
</evidence>
<dbReference type="EMBL" id="DSTK01000035">
    <property type="protein sequence ID" value="HFK97967.1"/>
    <property type="molecule type" value="Genomic_DNA"/>
</dbReference>
<comment type="caution">
    <text evidence="3">The sequence shown here is derived from an EMBL/GenBank/DDBJ whole genome shotgun (WGS) entry which is preliminary data.</text>
</comment>
<feature type="domain" description="Fibronectin type-III" evidence="2">
    <location>
        <begin position="165"/>
        <end position="266"/>
    </location>
</feature>
<feature type="chain" id="PRO_5032377389" description="Fibronectin type-III domain-containing protein" evidence="1">
    <location>
        <begin position="29"/>
        <end position="362"/>
    </location>
</feature>
<dbReference type="InterPro" id="IPR036116">
    <property type="entry name" value="FN3_sf"/>
</dbReference>
<dbReference type="InterPro" id="IPR003961">
    <property type="entry name" value="FN3_dom"/>
</dbReference>
<evidence type="ECO:0000313" key="3">
    <source>
        <dbReference type="EMBL" id="HFK97967.1"/>
    </source>
</evidence>
<feature type="signal peptide" evidence="1">
    <location>
        <begin position="1"/>
        <end position="28"/>
    </location>
</feature>
<sequence>MRACRFRIGKSGRTWLFRTPLMFALVLAAGSCGKKMPPQPMGPEGPPQITGIRAEVVDGHVRLTWPIPNIFHQKKRPGDLVFVINREQTDLERAQCSECPPEAVQTLLRLDPDGQGPWAVQHNTVQWTDTSTQPDGVYRYWIGVMDRRERILVQSAPVRVHVASPPKSLKQVETHADQRGLLVRWDAPTSPAKTPDLQMAFLIERRQKGLDWEPLNPEFFQGNSYLDTSVQPQYHYQYRVRPVRRVLDADVVGAWTEGAFTKAPEKVPPPPPKTVWAVPSGDKMEVHWTECPLPVAGYHVYRRDGKTIVRLTSDPLKNPPYVDAKVEPNKVYAYAVSSVSPDAPYKEGLLSKWVEARHVRFK</sequence>
<protein>
    <recommendedName>
        <fullName evidence="2">Fibronectin type-III domain-containing protein</fullName>
    </recommendedName>
</protein>
<dbReference type="PROSITE" id="PS50853">
    <property type="entry name" value="FN3"/>
    <property type="match status" value="2"/>
</dbReference>
<keyword evidence="1" id="KW-0732">Signal</keyword>
<accession>A0A831ZZQ3</accession>
<gene>
    <name evidence="3" type="ORF">ENS06_11695</name>
</gene>
<dbReference type="Gene3D" id="2.60.40.10">
    <property type="entry name" value="Immunoglobulins"/>
    <property type="match status" value="2"/>
</dbReference>
<dbReference type="InterPro" id="IPR013783">
    <property type="entry name" value="Ig-like_fold"/>
</dbReference>
<dbReference type="CDD" id="cd00063">
    <property type="entry name" value="FN3"/>
    <property type="match status" value="1"/>
</dbReference>
<organism evidence="3">
    <name type="scientific">Desulfacinum infernum</name>
    <dbReference type="NCBI Taxonomy" id="35837"/>
    <lineage>
        <taxon>Bacteria</taxon>
        <taxon>Pseudomonadati</taxon>
        <taxon>Thermodesulfobacteriota</taxon>
        <taxon>Syntrophobacteria</taxon>
        <taxon>Syntrophobacterales</taxon>
        <taxon>Syntrophobacteraceae</taxon>
        <taxon>Desulfacinum</taxon>
    </lineage>
</organism>
<dbReference type="SMART" id="SM00060">
    <property type="entry name" value="FN3"/>
    <property type="match status" value="3"/>
</dbReference>